<reference evidence="3 4" key="1">
    <citation type="submission" date="2014-04" db="EMBL/GenBank/DDBJ databases">
        <authorList>
            <consortium name="DOE Joint Genome Institute"/>
            <person name="Kuo A."/>
            <person name="Girlanda M."/>
            <person name="Perotto S."/>
            <person name="Kohler A."/>
            <person name="Nagy L.G."/>
            <person name="Floudas D."/>
            <person name="Copeland A."/>
            <person name="Barry K.W."/>
            <person name="Cichocki N."/>
            <person name="Veneault-Fourrey C."/>
            <person name="LaButti K."/>
            <person name="Lindquist E.A."/>
            <person name="Lipzen A."/>
            <person name="Lundell T."/>
            <person name="Morin E."/>
            <person name="Murat C."/>
            <person name="Sun H."/>
            <person name="Tunlid A."/>
            <person name="Henrissat B."/>
            <person name="Grigoriev I.V."/>
            <person name="Hibbett D.S."/>
            <person name="Martin F."/>
            <person name="Nordberg H.P."/>
            <person name="Cantor M.N."/>
            <person name="Hua S.X."/>
        </authorList>
    </citation>
    <scope>NUCLEOTIDE SEQUENCE [LARGE SCALE GENOMIC DNA]</scope>
    <source>
        <strain evidence="3 4">MUT 4182</strain>
    </source>
</reference>
<dbReference type="AlphaFoldDB" id="A0A0C3QLH7"/>
<name>A0A0C3QLH7_9AGAM</name>
<dbReference type="HOGENOM" id="CLU_016206_1_0_1"/>
<evidence type="ECO:0008006" key="5">
    <source>
        <dbReference type="Google" id="ProtNLM"/>
    </source>
</evidence>
<dbReference type="InterPro" id="IPR026749">
    <property type="entry name" value="Tmem135"/>
</dbReference>
<dbReference type="OrthoDB" id="291792at2759"/>
<feature type="region of interest" description="Disordered" evidence="1">
    <location>
        <begin position="1"/>
        <end position="33"/>
    </location>
</feature>
<accession>A0A0C3QLH7</accession>
<feature type="transmembrane region" description="Helical" evidence="2">
    <location>
        <begin position="91"/>
        <end position="112"/>
    </location>
</feature>
<proteinExistence type="predicted"/>
<keyword evidence="2" id="KW-0472">Membrane</keyword>
<sequence length="605" mass="66914">MEDSIPSTSSGRNGVHDEDAKSPPRAKNAKPQTSPSLVYASYNNLVSLANAQEGLMESGKKLVWRDPGEPPVILETLKECLLYALRGGSRAAGLAYGIRAGINIFLTLFTLFKRPRKFRFALIRHALFGEEPRRFAAMLGIFAALYKFILNSLPILIRRWTYLRETGFHTPPEDTNGERDLEANDDDSPLEMKSRRQKLSSQLTKLASTLLDSAISSPSSSQQPPHLSSSTQASLQLAREKGYKFDAWHAALAGSIAAGVAILFERPKSRTAVGQQMFVRGLQGLYNAWSRKTGIVIPYGSVIVFWLCCGQILYSFLLNPHTLSPTYDAWIQSMSNAPLEAILMNRSLVNTGKFDPELLQTIVDGRSKPWKAAGPSTITSASLAGMKEQLKLARQGIFGPQVVSCEALHPHGDACLPNVFVKVVECSRMLLPVYGALYLIPAILFKRKALLKQPLHSALRIIIGTVRSSTFIGVFVGILQAGFCILRNLNSPNLPPKYRELGKRLAGSQLYWWFFSSLSGLSLLVEDKHRREELAMYVLPKAGESAWITFREEVLGIKTRRKGAWKADVALSSLGMGMVMTIYQTNPAALSGLVRRILYQFIGPN</sequence>
<dbReference type="PANTHER" id="PTHR12459">
    <property type="entry name" value="TRANSMEMBRANE PROTEIN 135-RELATED"/>
    <property type="match status" value="1"/>
</dbReference>
<feature type="region of interest" description="Disordered" evidence="1">
    <location>
        <begin position="168"/>
        <end position="194"/>
    </location>
</feature>
<keyword evidence="2" id="KW-0812">Transmembrane</keyword>
<feature type="transmembrane region" description="Helical" evidence="2">
    <location>
        <begin position="466"/>
        <end position="489"/>
    </location>
</feature>
<evidence type="ECO:0000313" key="3">
    <source>
        <dbReference type="EMBL" id="KIO28446.1"/>
    </source>
</evidence>
<gene>
    <name evidence="3" type="ORF">M407DRAFT_22342</name>
</gene>
<reference evidence="4" key="2">
    <citation type="submission" date="2015-01" db="EMBL/GenBank/DDBJ databases">
        <title>Evolutionary Origins and Diversification of the Mycorrhizal Mutualists.</title>
        <authorList>
            <consortium name="DOE Joint Genome Institute"/>
            <consortium name="Mycorrhizal Genomics Consortium"/>
            <person name="Kohler A."/>
            <person name="Kuo A."/>
            <person name="Nagy L.G."/>
            <person name="Floudas D."/>
            <person name="Copeland A."/>
            <person name="Barry K.W."/>
            <person name="Cichocki N."/>
            <person name="Veneault-Fourrey C."/>
            <person name="LaButti K."/>
            <person name="Lindquist E.A."/>
            <person name="Lipzen A."/>
            <person name="Lundell T."/>
            <person name="Morin E."/>
            <person name="Murat C."/>
            <person name="Riley R."/>
            <person name="Ohm R."/>
            <person name="Sun H."/>
            <person name="Tunlid A."/>
            <person name="Henrissat B."/>
            <person name="Grigoriev I.V."/>
            <person name="Hibbett D.S."/>
            <person name="Martin F."/>
        </authorList>
    </citation>
    <scope>NUCLEOTIDE SEQUENCE [LARGE SCALE GENOMIC DNA]</scope>
    <source>
        <strain evidence="4">MUT 4182</strain>
    </source>
</reference>
<dbReference type="PANTHER" id="PTHR12459:SF6">
    <property type="entry name" value="GB|AAD46013.1"/>
    <property type="match status" value="1"/>
</dbReference>
<keyword evidence="2" id="KW-1133">Transmembrane helix</keyword>
<evidence type="ECO:0000256" key="1">
    <source>
        <dbReference type="SAM" id="MobiDB-lite"/>
    </source>
</evidence>
<feature type="transmembrane region" description="Helical" evidence="2">
    <location>
        <begin position="133"/>
        <end position="157"/>
    </location>
</feature>
<evidence type="ECO:0000256" key="2">
    <source>
        <dbReference type="SAM" id="Phobius"/>
    </source>
</evidence>
<evidence type="ECO:0000313" key="4">
    <source>
        <dbReference type="Proteomes" id="UP000054248"/>
    </source>
</evidence>
<feature type="transmembrane region" description="Helical" evidence="2">
    <location>
        <begin position="296"/>
        <end position="317"/>
    </location>
</feature>
<dbReference type="EMBL" id="KN822994">
    <property type="protein sequence ID" value="KIO28446.1"/>
    <property type="molecule type" value="Genomic_DNA"/>
</dbReference>
<feature type="compositionally biased region" description="Polar residues" evidence="1">
    <location>
        <begin position="1"/>
        <end position="12"/>
    </location>
</feature>
<keyword evidence="4" id="KW-1185">Reference proteome</keyword>
<organism evidence="3 4">
    <name type="scientific">Tulasnella calospora MUT 4182</name>
    <dbReference type="NCBI Taxonomy" id="1051891"/>
    <lineage>
        <taxon>Eukaryota</taxon>
        <taxon>Fungi</taxon>
        <taxon>Dikarya</taxon>
        <taxon>Basidiomycota</taxon>
        <taxon>Agaricomycotina</taxon>
        <taxon>Agaricomycetes</taxon>
        <taxon>Cantharellales</taxon>
        <taxon>Tulasnellaceae</taxon>
        <taxon>Tulasnella</taxon>
    </lineage>
</organism>
<dbReference type="Proteomes" id="UP000054248">
    <property type="component" value="Unassembled WGS sequence"/>
</dbReference>
<feature type="transmembrane region" description="Helical" evidence="2">
    <location>
        <begin position="429"/>
        <end position="445"/>
    </location>
</feature>
<protein>
    <recommendedName>
        <fullName evidence="5">Transmembrane protein 135 N-terminal domain-containing protein</fullName>
    </recommendedName>
</protein>